<proteinExistence type="predicted"/>
<evidence type="ECO:0000313" key="4">
    <source>
        <dbReference type="Proteomes" id="UP000249046"/>
    </source>
</evidence>
<name>A0A2W5MFP5_9GAMM</name>
<organism evidence="3 4">
    <name type="scientific">Rhodanobacter denitrificans</name>
    <dbReference type="NCBI Taxonomy" id="666685"/>
    <lineage>
        <taxon>Bacteria</taxon>
        <taxon>Pseudomonadati</taxon>
        <taxon>Pseudomonadota</taxon>
        <taxon>Gammaproteobacteria</taxon>
        <taxon>Lysobacterales</taxon>
        <taxon>Rhodanobacteraceae</taxon>
        <taxon>Rhodanobacter</taxon>
    </lineage>
</organism>
<dbReference type="Pfam" id="PF07027">
    <property type="entry name" value="DUF1318"/>
    <property type="match status" value="1"/>
</dbReference>
<evidence type="ECO:0000256" key="1">
    <source>
        <dbReference type="SAM" id="MobiDB-lite"/>
    </source>
</evidence>
<sequence length="204" mass="22352">MRKLVVWSALALAVTLPVACVTINVYFPAAAAEKAAEQFVGKVFGDTPEPRAAEPQQPEPEPEPQPERKPPGAMMLDLLISSAHAQSPDISIQTPQIQAIQSRMRQRFDGRLAAAFASGAIGLTGNGEIAIRDAASVPLAERAALNQAVADDNRDRQAVYREIAIANNHPEWEAQIRQTFAKQWLQQARPGWYYQDASGAWQQK</sequence>
<dbReference type="AlphaFoldDB" id="A0A2W5MFP5"/>
<feature type="chain" id="PRO_5015985379" evidence="2">
    <location>
        <begin position="32"/>
        <end position="204"/>
    </location>
</feature>
<evidence type="ECO:0000256" key="2">
    <source>
        <dbReference type="SAM" id="SignalP"/>
    </source>
</evidence>
<dbReference type="EMBL" id="QFPO01000005">
    <property type="protein sequence ID" value="PZQ16323.1"/>
    <property type="molecule type" value="Genomic_DNA"/>
</dbReference>
<accession>A0A2W5MFP5</accession>
<evidence type="ECO:0000313" key="3">
    <source>
        <dbReference type="EMBL" id="PZQ16323.1"/>
    </source>
</evidence>
<feature type="signal peptide" evidence="2">
    <location>
        <begin position="1"/>
        <end position="31"/>
    </location>
</feature>
<protein>
    <submittedName>
        <fullName evidence="3">DUF1318 domain-containing protein</fullName>
    </submittedName>
</protein>
<gene>
    <name evidence="3" type="ORF">DI564_06715</name>
</gene>
<keyword evidence="2" id="KW-0732">Signal</keyword>
<reference evidence="3 4" key="1">
    <citation type="submission" date="2017-08" db="EMBL/GenBank/DDBJ databases">
        <title>Infants hospitalized years apart are colonized by the same room-sourced microbial strains.</title>
        <authorList>
            <person name="Brooks B."/>
            <person name="Olm M.R."/>
            <person name="Firek B.A."/>
            <person name="Baker R."/>
            <person name="Thomas B.C."/>
            <person name="Morowitz M.J."/>
            <person name="Banfield J.F."/>
        </authorList>
    </citation>
    <scope>NUCLEOTIDE SEQUENCE [LARGE SCALE GENOMIC DNA]</scope>
    <source>
        <strain evidence="3">S2_005_003_R2_42</strain>
    </source>
</reference>
<comment type="caution">
    <text evidence="3">The sequence shown here is derived from an EMBL/GenBank/DDBJ whole genome shotgun (WGS) entry which is preliminary data.</text>
</comment>
<dbReference type="Proteomes" id="UP000249046">
    <property type="component" value="Unassembled WGS sequence"/>
</dbReference>
<feature type="region of interest" description="Disordered" evidence="1">
    <location>
        <begin position="45"/>
        <end position="72"/>
    </location>
</feature>
<dbReference type="InterPro" id="IPR008309">
    <property type="entry name" value="YdbL"/>
</dbReference>